<proteinExistence type="inferred from homology"/>
<reference evidence="10" key="1">
    <citation type="journal article" date="2020" name="bioRxiv">
        <title>Comparative genomics of Chlamydomonas.</title>
        <authorList>
            <person name="Craig R.J."/>
            <person name="Hasan A.R."/>
            <person name="Ness R.W."/>
            <person name="Keightley P.D."/>
        </authorList>
    </citation>
    <scope>NUCLEOTIDE SEQUENCE</scope>
    <source>
        <strain evidence="10">CCAP 11/173</strain>
    </source>
</reference>
<dbReference type="InterPro" id="IPR011989">
    <property type="entry name" value="ARM-like"/>
</dbReference>
<evidence type="ECO:0000256" key="7">
    <source>
        <dbReference type="ARBA" id="ARBA00023242"/>
    </source>
</evidence>
<dbReference type="InterPro" id="IPR001494">
    <property type="entry name" value="Importin-beta_N"/>
</dbReference>
<keyword evidence="5" id="KW-0963">Cytoplasm</keyword>
<dbReference type="FunFam" id="1.25.10.10:FF:000158">
    <property type="entry name" value="ARM repeat superfamily protein"/>
    <property type="match status" value="1"/>
</dbReference>
<dbReference type="InterPro" id="IPR044189">
    <property type="entry name" value="XPO4/7-like"/>
</dbReference>
<dbReference type="EMBL" id="JAEHOD010000094">
    <property type="protein sequence ID" value="KAG2428375.1"/>
    <property type="molecule type" value="Genomic_DNA"/>
</dbReference>
<dbReference type="Proteomes" id="UP000613740">
    <property type="component" value="Unassembled WGS sequence"/>
</dbReference>
<comment type="similarity">
    <text evidence="3">Belongs to the exportin family.</text>
</comment>
<dbReference type="Gene3D" id="1.25.10.10">
    <property type="entry name" value="Leucine-rich Repeat Variant"/>
    <property type="match status" value="2"/>
</dbReference>
<comment type="subcellular location">
    <subcellularLocation>
        <location evidence="2">Cytoplasm</location>
    </subcellularLocation>
    <subcellularLocation>
        <location evidence="1">Nucleus</location>
    </subcellularLocation>
</comment>
<evidence type="ECO:0000256" key="5">
    <source>
        <dbReference type="ARBA" id="ARBA00022490"/>
    </source>
</evidence>
<dbReference type="OrthoDB" id="244158at2759"/>
<evidence type="ECO:0000313" key="10">
    <source>
        <dbReference type="EMBL" id="KAG2428375.1"/>
    </source>
</evidence>
<dbReference type="AlphaFoldDB" id="A0A835SXL4"/>
<dbReference type="GO" id="GO:0005643">
    <property type="term" value="C:nuclear pore"/>
    <property type="evidence" value="ECO:0007669"/>
    <property type="project" value="TreeGrafter"/>
</dbReference>
<evidence type="ECO:0008006" key="12">
    <source>
        <dbReference type="Google" id="ProtNLM"/>
    </source>
</evidence>
<sequence length="1112" mass="121042">MDLQQLPQLEALCERLYTAQSQAERVQVEQMLGVFGQSTEHVPALKAILDNSRSPYAQLLASSSLTKLLTEHSLNPSVRADMKNYFLSFLNSNCGNLEHFVASSLVQLLCRTAKLGWFDSDTHRAIVDDAKAFLEKGSPAHYLTGLRILNTMVMEMNQATPGRTLTQHRKAAVNFRDTALLKAFQVSLLALQELAARGADDKLRGRGGFGVACLNLALACLSFDFVGTCLDESSEELCTIQVPSSWRPAVEDPATLKLFLDQYTGSQPPLSSTALECMVRLASVRRSLFTSEGERFKFLNRLVAASRSMLDPAARPRLAQHENFHGLCRLLGRLKTNYQLSELVSVDGYTDWIQAVAQLTVYALQQWEWAGSASYYLLGLWSRLVSSMPYLKGDAPSLLEGNVPAITQAYVSSRLESVARCAANPSLDDMLDSEEQLSEQLDALPFLMRYQYDRSAQYLTSLMDPAIEYFKQAAQQPMAAPQLALLEGQLTWLVYIAGAVLKGRLASSVNADTQETLDGDLSARVFALLRAADEGLHAGRYGERSRQRLDTALLFFLQCFRKVYIGEQVVHSSKVYTRLSERLGLDDHSAVLAVMLQKVGTNLRVYGGSEELVHLSLLLFQDLAAGYMSGKLLLKLDGVGQLLAHHTSDTYAFLDAPANGRNRTTYYATLARLLFMEDTPARFRSFVLPLHQVLLQLGQAVAAAPTAAALRQSVPVGRVAGLFRDLRGIAAATATRRTYGFMFEWLYPQHTATMLKCLEAWADTPSLTTPLLKFVAEFCFNKSQRLTFDSSSPNGILLFREVSKVVVTYANAVLAMAPPQQQQGQAAGGQGGGTGGQGGAGTGGGGGGSAVYDTRYKGIWVCLLALARALSGNYVNFGVFDLYGDPALKDALDAVLRMVLSVPLADLLAFRKLAKAYFALMEVLAAGHTGVLAAQDGRTFGFIMSSLEAGLKSLDVSISSSCASAVDNLASFYWRHVASVAAGQPDTVSVGLGAGPASGPPQGAAQMAAHISSAPGLFPELLRSLFEVVLFEEASNQWSLSRPMLALVLICGHHYNEIKAGLIASQPPERQPALAACIGKLMVDVAPNLDPKNKDRFTQNLTVLRHEYRSKN</sequence>
<dbReference type="GO" id="GO:0005737">
    <property type="term" value="C:cytoplasm"/>
    <property type="evidence" value="ECO:0007669"/>
    <property type="project" value="UniProtKB-SubCell"/>
</dbReference>
<keyword evidence="4" id="KW-0813">Transport</keyword>
<evidence type="ECO:0000313" key="11">
    <source>
        <dbReference type="Proteomes" id="UP000613740"/>
    </source>
</evidence>
<gene>
    <name evidence="10" type="ORF">HYH02_014391</name>
</gene>
<comment type="caution">
    <text evidence="10">The sequence shown here is derived from an EMBL/GenBank/DDBJ whole genome shotgun (WGS) entry which is preliminary data.</text>
</comment>
<dbReference type="Pfam" id="PF25795">
    <property type="entry name" value="TPR_XPO7"/>
    <property type="match status" value="1"/>
</dbReference>
<dbReference type="Pfam" id="PF03810">
    <property type="entry name" value="IBN_N"/>
    <property type="match status" value="1"/>
</dbReference>
<dbReference type="GO" id="GO:0006611">
    <property type="term" value="P:protein export from nucleus"/>
    <property type="evidence" value="ECO:0007669"/>
    <property type="project" value="TreeGrafter"/>
</dbReference>
<organism evidence="10 11">
    <name type="scientific">Chlamydomonas schloesseri</name>
    <dbReference type="NCBI Taxonomy" id="2026947"/>
    <lineage>
        <taxon>Eukaryota</taxon>
        <taxon>Viridiplantae</taxon>
        <taxon>Chlorophyta</taxon>
        <taxon>core chlorophytes</taxon>
        <taxon>Chlorophyceae</taxon>
        <taxon>CS clade</taxon>
        <taxon>Chlamydomonadales</taxon>
        <taxon>Chlamydomonadaceae</taxon>
        <taxon>Chlamydomonas</taxon>
    </lineage>
</organism>
<dbReference type="SUPFAM" id="SSF48371">
    <property type="entry name" value="ARM repeat"/>
    <property type="match status" value="1"/>
</dbReference>
<dbReference type="PANTHER" id="PTHR12596:SF2">
    <property type="entry name" value="EXPORTIN-7 ISOFORM X1"/>
    <property type="match status" value="1"/>
</dbReference>
<dbReference type="GO" id="GO:0005049">
    <property type="term" value="F:nuclear export signal receptor activity"/>
    <property type="evidence" value="ECO:0007669"/>
    <property type="project" value="InterPro"/>
</dbReference>
<evidence type="ECO:0000259" key="8">
    <source>
        <dbReference type="Pfam" id="PF03810"/>
    </source>
</evidence>
<evidence type="ECO:0000256" key="4">
    <source>
        <dbReference type="ARBA" id="ARBA00022448"/>
    </source>
</evidence>
<name>A0A835SXL4_9CHLO</name>
<evidence type="ECO:0000256" key="3">
    <source>
        <dbReference type="ARBA" id="ARBA00009466"/>
    </source>
</evidence>
<feature type="domain" description="Importin N-terminal" evidence="8">
    <location>
        <begin position="29"/>
        <end position="91"/>
    </location>
</feature>
<protein>
    <recommendedName>
        <fullName evidence="12">Importin N-terminal domain-containing protein</fullName>
    </recommendedName>
</protein>
<evidence type="ECO:0000259" key="9">
    <source>
        <dbReference type="Pfam" id="PF25795"/>
    </source>
</evidence>
<keyword evidence="11" id="KW-1185">Reference proteome</keyword>
<evidence type="ECO:0000256" key="6">
    <source>
        <dbReference type="ARBA" id="ARBA00022927"/>
    </source>
</evidence>
<evidence type="ECO:0000256" key="1">
    <source>
        <dbReference type="ARBA" id="ARBA00004123"/>
    </source>
</evidence>
<evidence type="ECO:0000256" key="2">
    <source>
        <dbReference type="ARBA" id="ARBA00004496"/>
    </source>
</evidence>
<dbReference type="InterPro" id="IPR057947">
    <property type="entry name" value="TPR_XPO7/RBP17"/>
</dbReference>
<accession>A0A835SXL4</accession>
<keyword evidence="7" id="KW-0539">Nucleus</keyword>
<dbReference type="GO" id="GO:0031267">
    <property type="term" value="F:small GTPase binding"/>
    <property type="evidence" value="ECO:0007669"/>
    <property type="project" value="InterPro"/>
</dbReference>
<dbReference type="PANTHER" id="PTHR12596">
    <property type="entry name" value="EXPORTIN 4,7-RELATED"/>
    <property type="match status" value="1"/>
</dbReference>
<keyword evidence="6" id="KW-0653">Protein transport</keyword>
<feature type="domain" description="Exportin-7/Ran-binding protein 17 TPR repeats" evidence="9">
    <location>
        <begin position="421"/>
        <end position="661"/>
    </location>
</feature>
<dbReference type="InterPro" id="IPR016024">
    <property type="entry name" value="ARM-type_fold"/>
</dbReference>